<dbReference type="PANTHER" id="PTHR11373:SF4">
    <property type="entry name" value="DEOXYNUCLEOSIDE TRIPHOSPHATE TRIPHOSPHOHYDROLASE SAMHD1"/>
    <property type="match status" value="1"/>
</dbReference>
<evidence type="ECO:0000313" key="2">
    <source>
        <dbReference type="EMBL" id="KSU81787.1"/>
    </source>
</evidence>
<organism evidence="2 3">
    <name type="scientific">Fictibacillus enclensis</name>
    <dbReference type="NCBI Taxonomy" id="1017270"/>
    <lineage>
        <taxon>Bacteria</taxon>
        <taxon>Bacillati</taxon>
        <taxon>Bacillota</taxon>
        <taxon>Bacilli</taxon>
        <taxon>Bacillales</taxon>
        <taxon>Fictibacillaceae</taxon>
        <taxon>Fictibacillus</taxon>
    </lineage>
</organism>
<dbReference type="InterPro" id="IPR050135">
    <property type="entry name" value="dGTPase-like"/>
</dbReference>
<dbReference type="Gene3D" id="1.10.3210.10">
    <property type="entry name" value="Hypothetical protein af1432"/>
    <property type="match status" value="1"/>
</dbReference>
<dbReference type="InterPro" id="IPR045509">
    <property type="entry name" value="HD_assoc_2"/>
</dbReference>
<dbReference type="Pfam" id="PF19276">
    <property type="entry name" value="HD_assoc_2"/>
    <property type="match status" value="1"/>
</dbReference>
<dbReference type="CDD" id="cd00077">
    <property type="entry name" value="HDc"/>
    <property type="match status" value="1"/>
</dbReference>
<dbReference type="InterPro" id="IPR003607">
    <property type="entry name" value="HD/PDEase_dom"/>
</dbReference>
<dbReference type="InterPro" id="IPR006674">
    <property type="entry name" value="HD_domain"/>
</dbReference>
<sequence>MAKEMGQLNEEKVFKDPVHRYIHVRDELIWKLIGTSEFQRLRRIRQLGTTYLTFHGAEHSRFSHSLGVYEITRRIIEVFHNRPHWNEEERMLVLSAALLHDIGHGPFSHSFEKVFGVDHEDYTRAILLGDTEVNEVLRLQGSDFPKKVAEVIEKTYHDKLVVSMISSQIDADRMDYLLRDAYFTGVSYGNFDLERILRVMRPMEDGAVIKASGMHAVEDYIMSRYQMYWQVYFHPVTRSAEVILSKILHRAKDLYQEGYTFKQNLTHFRSLFEGEITLEDYIKLDEGVMQYYFQIWLEEEDGILRDLCRRFLDRKLFKYSEMVSVSEVLKLSDFLEEAGIDPKYYLVIDSSSDLPYDFYRPGEKEERLPINLLKANGEVRELSRESDVVEAISGKRRTDHKLYYPADLIEQIDDSQLKKKIKHILKNG</sequence>
<protein>
    <recommendedName>
        <fullName evidence="1">HD domain-containing protein</fullName>
    </recommendedName>
</protein>
<reference evidence="2 3" key="1">
    <citation type="journal article" date="2014" name="Antonie Van Leeuwenhoek">
        <title>Fictibacillus enclensis sp. nov., isolated from marine sediment.</title>
        <authorList>
            <person name="Dastager S.G."/>
            <person name="Mawlankar R."/>
            <person name="Srinivasan K."/>
            <person name="Tang S.K."/>
            <person name="Lee J.C."/>
            <person name="Ramana V.V."/>
            <person name="Shouche Y.S."/>
        </authorList>
    </citation>
    <scope>NUCLEOTIDE SEQUENCE [LARGE SCALE GENOMIC DNA]</scope>
    <source>
        <strain evidence="2 3">NIO-1003</strain>
    </source>
</reference>
<accession>A0A0V8J4J0</accession>
<dbReference type="RefSeq" id="WP_061973372.1">
    <property type="nucleotide sequence ID" value="NZ_FMAV01000003.1"/>
</dbReference>
<proteinExistence type="predicted"/>
<dbReference type="EMBL" id="LNQN01000005">
    <property type="protein sequence ID" value="KSU81787.1"/>
    <property type="molecule type" value="Genomic_DNA"/>
</dbReference>
<comment type="caution">
    <text evidence="2">The sequence shown here is derived from an EMBL/GenBank/DDBJ whole genome shotgun (WGS) entry which is preliminary data.</text>
</comment>
<dbReference type="PROSITE" id="PS51831">
    <property type="entry name" value="HD"/>
    <property type="match status" value="1"/>
</dbReference>
<dbReference type="GO" id="GO:0008832">
    <property type="term" value="F:dGTPase activity"/>
    <property type="evidence" value="ECO:0007669"/>
    <property type="project" value="TreeGrafter"/>
</dbReference>
<keyword evidence="3" id="KW-1185">Reference proteome</keyword>
<feature type="domain" description="HD" evidence="1">
    <location>
        <begin position="61"/>
        <end position="177"/>
    </location>
</feature>
<evidence type="ECO:0000313" key="3">
    <source>
        <dbReference type="Proteomes" id="UP000054099"/>
    </source>
</evidence>
<dbReference type="AlphaFoldDB" id="A0A0V8J4J0"/>
<dbReference type="Pfam" id="PF01966">
    <property type="entry name" value="HD"/>
    <property type="match status" value="1"/>
</dbReference>
<evidence type="ECO:0000259" key="1">
    <source>
        <dbReference type="PROSITE" id="PS51831"/>
    </source>
</evidence>
<name>A0A0V8J4J0_9BACL</name>
<dbReference type="Proteomes" id="UP000054099">
    <property type="component" value="Unassembled WGS sequence"/>
</dbReference>
<dbReference type="SMART" id="SM00471">
    <property type="entry name" value="HDc"/>
    <property type="match status" value="1"/>
</dbReference>
<dbReference type="SUPFAM" id="SSF109604">
    <property type="entry name" value="HD-domain/PDEase-like"/>
    <property type="match status" value="1"/>
</dbReference>
<gene>
    <name evidence="2" type="ORF">AS030_15985</name>
</gene>
<dbReference type="OrthoDB" id="9803619at2"/>
<dbReference type="GO" id="GO:0006203">
    <property type="term" value="P:dGTP catabolic process"/>
    <property type="evidence" value="ECO:0007669"/>
    <property type="project" value="TreeGrafter"/>
</dbReference>
<dbReference type="PANTHER" id="PTHR11373">
    <property type="entry name" value="DEOXYNUCLEOSIDE TRIPHOSPHATE TRIPHOSPHOHYDROLASE"/>
    <property type="match status" value="1"/>
</dbReference>
<dbReference type="FunFam" id="1.10.3210.10:FF:000014">
    <property type="entry name" value="HD domain-containing protein"/>
    <property type="match status" value="1"/>
</dbReference>